<feature type="compositionally biased region" description="Low complexity" evidence="1">
    <location>
        <begin position="22"/>
        <end position="35"/>
    </location>
</feature>
<evidence type="ECO:0000256" key="1">
    <source>
        <dbReference type="SAM" id="MobiDB-lite"/>
    </source>
</evidence>
<feature type="compositionally biased region" description="Basic and acidic residues" evidence="1">
    <location>
        <begin position="63"/>
        <end position="94"/>
    </location>
</feature>
<dbReference type="RefSeq" id="WP_185134840.1">
    <property type="nucleotide sequence ID" value="NZ_BORM01000002.1"/>
</dbReference>
<feature type="compositionally biased region" description="Polar residues" evidence="1">
    <location>
        <begin position="49"/>
        <end position="62"/>
    </location>
</feature>
<name>A0A841TYA7_9BACL</name>
<reference evidence="2 3" key="1">
    <citation type="submission" date="2020-08" db="EMBL/GenBank/DDBJ databases">
        <title>Cohnella phylogeny.</title>
        <authorList>
            <person name="Dunlap C."/>
        </authorList>
    </citation>
    <scope>NUCLEOTIDE SEQUENCE [LARGE SCALE GENOMIC DNA]</scope>
    <source>
        <strain evidence="2 3">DSM 25239</strain>
    </source>
</reference>
<sequence length="106" mass="12198">MSYKPVDLQTSLPRTLELSPMQQQQQQRAAMEQAALGQQAMKQAERQARSNSKLEGSANRTISEQEPREREKRPSIRKKSDSEDKEEGKEEKPNHPYKGKFLDISL</sequence>
<feature type="region of interest" description="Disordered" evidence="1">
    <location>
        <begin position="1"/>
        <end position="106"/>
    </location>
</feature>
<evidence type="ECO:0000313" key="3">
    <source>
        <dbReference type="Proteomes" id="UP000553776"/>
    </source>
</evidence>
<proteinExistence type="predicted"/>
<dbReference type="Proteomes" id="UP000553776">
    <property type="component" value="Unassembled WGS sequence"/>
</dbReference>
<protein>
    <submittedName>
        <fullName evidence="2">Uncharacterized protein</fullName>
    </submittedName>
</protein>
<dbReference type="AlphaFoldDB" id="A0A841TYA7"/>
<comment type="caution">
    <text evidence="2">The sequence shown here is derived from an EMBL/GenBank/DDBJ whole genome shotgun (WGS) entry which is preliminary data.</text>
</comment>
<gene>
    <name evidence="2" type="ORF">H7B90_05425</name>
</gene>
<accession>A0A841TYA7</accession>
<dbReference type="EMBL" id="JACJVR010000018">
    <property type="protein sequence ID" value="MBB6690840.1"/>
    <property type="molecule type" value="Genomic_DNA"/>
</dbReference>
<keyword evidence="3" id="KW-1185">Reference proteome</keyword>
<evidence type="ECO:0000313" key="2">
    <source>
        <dbReference type="EMBL" id="MBB6690840.1"/>
    </source>
</evidence>
<organism evidence="2 3">
    <name type="scientific">Cohnella xylanilytica</name>
    <dbReference type="NCBI Taxonomy" id="557555"/>
    <lineage>
        <taxon>Bacteria</taxon>
        <taxon>Bacillati</taxon>
        <taxon>Bacillota</taxon>
        <taxon>Bacilli</taxon>
        <taxon>Bacillales</taxon>
        <taxon>Paenibacillaceae</taxon>
        <taxon>Cohnella</taxon>
    </lineage>
</organism>